<accession>A0AAN9ANL6</accession>
<reference evidence="3 4" key="1">
    <citation type="submission" date="2024-02" db="EMBL/GenBank/DDBJ databases">
        <title>Chromosome-scale genome assembly of the rough periwinkle Littorina saxatilis.</title>
        <authorList>
            <person name="De Jode A."/>
            <person name="Faria R."/>
            <person name="Formenti G."/>
            <person name="Sims Y."/>
            <person name="Smith T.P."/>
            <person name="Tracey A."/>
            <person name="Wood J.M.D."/>
            <person name="Zagrodzka Z.B."/>
            <person name="Johannesson K."/>
            <person name="Butlin R.K."/>
            <person name="Leder E.H."/>
        </authorList>
    </citation>
    <scope>NUCLEOTIDE SEQUENCE [LARGE SCALE GENOMIC DNA]</scope>
    <source>
        <strain evidence="3">Snail1</strain>
        <tissue evidence="3">Muscle</tissue>
    </source>
</reference>
<dbReference type="AlphaFoldDB" id="A0AAN9ANL6"/>
<evidence type="ECO:0000313" key="4">
    <source>
        <dbReference type="Proteomes" id="UP001374579"/>
    </source>
</evidence>
<feature type="domain" description="Ubiquinol-cytochrome c chaperone" evidence="2">
    <location>
        <begin position="103"/>
        <end position="242"/>
    </location>
</feature>
<comment type="similarity">
    <text evidence="1">Belongs to the CBP3 family.</text>
</comment>
<dbReference type="Pfam" id="PF03981">
    <property type="entry name" value="Ubiq_cyt_C_chap"/>
    <property type="match status" value="1"/>
</dbReference>
<name>A0AAN9ANL6_9CAEN</name>
<dbReference type="GO" id="GO:0034551">
    <property type="term" value="P:mitochondrial respiratory chain complex III assembly"/>
    <property type="evidence" value="ECO:0007669"/>
    <property type="project" value="TreeGrafter"/>
</dbReference>
<gene>
    <name evidence="3" type="ORF">V1264_009993</name>
</gene>
<sequence>MKGAQLLSLLVRNNQFVRQKLSCRQCILARNRLLPVCVNMTPFSTSSQACQAESASSGLWSKIRFDLGFISGLKYPKSVLNLSGFRMYICCTELIDYTEFFSEFDLPDTFYSWFLVTDLHIWFCMVRLASLGKDGRLLRNCLVKALWEDVEARSKQLGSAASLTARKEGVRQMADLFHASLFSYDEGLLGDDKELAGGLWRVFFEMNHDLDPHKLELLVAYVRKQVAHIDSQTEESILGRGFVTFLPLRGDKIDERSARRQALTVGKLRTKV</sequence>
<dbReference type="InterPro" id="IPR007129">
    <property type="entry name" value="Ubiqinol_cyt_c_chaperone_CPB3"/>
</dbReference>
<dbReference type="PANTHER" id="PTHR12184:SF1">
    <property type="entry name" value="UBIQUINOL-CYTOCHROME-C REDUCTASE COMPLEX ASSEMBLY FACTOR 1"/>
    <property type="match status" value="1"/>
</dbReference>
<evidence type="ECO:0000256" key="1">
    <source>
        <dbReference type="ARBA" id="ARBA00006407"/>
    </source>
</evidence>
<organism evidence="3 4">
    <name type="scientific">Littorina saxatilis</name>
    <dbReference type="NCBI Taxonomy" id="31220"/>
    <lineage>
        <taxon>Eukaryota</taxon>
        <taxon>Metazoa</taxon>
        <taxon>Spiralia</taxon>
        <taxon>Lophotrochozoa</taxon>
        <taxon>Mollusca</taxon>
        <taxon>Gastropoda</taxon>
        <taxon>Caenogastropoda</taxon>
        <taxon>Littorinimorpha</taxon>
        <taxon>Littorinoidea</taxon>
        <taxon>Littorinidae</taxon>
        <taxon>Littorina</taxon>
    </lineage>
</organism>
<keyword evidence="4" id="KW-1185">Reference proteome</keyword>
<evidence type="ECO:0000259" key="2">
    <source>
        <dbReference type="Pfam" id="PF03981"/>
    </source>
</evidence>
<dbReference type="PANTHER" id="PTHR12184">
    <property type="entry name" value="UBIQUINOL-CYTOCHROME C REDUCTASE COMPLEX ASSEMBLY FACTOR 1 FAMILY MEMBER"/>
    <property type="match status" value="1"/>
</dbReference>
<protein>
    <recommendedName>
        <fullName evidence="2">Ubiquinol-cytochrome c chaperone domain-containing protein</fullName>
    </recommendedName>
</protein>
<dbReference type="Proteomes" id="UP001374579">
    <property type="component" value="Unassembled WGS sequence"/>
</dbReference>
<dbReference type="GO" id="GO:0005739">
    <property type="term" value="C:mitochondrion"/>
    <property type="evidence" value="ECO:0007669"/>
    <property type="project" value="TreeGrafter"/>
</dbReference>
<proteinExistence type="inferred from homology"/>
<evidence type="ECO:0000313" key="3">
    <source>
        <dbReference type="EMBL" id="KAK7090156.1"/>
    </source>
</evidence>
<dbReference type="InterPro" id="IPR021150">
    <property type="entry name" value="Ubiq_cyt_c_chap"/>
</dbReference>
<comment type="caution">
    <text evidence="3">The sequence shown here is derived from an EMBL/GenBank/DDBJ whole genome shotgun (WGS) entry which is preliminary data.</text>
</comment>
<dbReference type="EMBL" id="JBAMIC010000024">
    <property type="protein sequence ID" value="KAK7090156.1"/>
    <property type="molecule type" value="Genomic_DNA"/>
</dbReference>